<accession>A0A8S1L3H3</accession>
<evidence type="ECO:0000313" key="2">
    <source>
        <dbReference type="Proteomes" id="UP000688137"/>
    </source>
</evidence>
<keyword evidence="2" id="KW-1185">Reference proteome</keyword>
<protein>
    <submittedName>
        <fullName evidence="1">Uncharacterized protein</fullName>
    </submittedName>
</protein>
<dbReference type="EMBL" id="CAJJDM010000023">
    <property type="protein sequence ID" value="CAD8057174.1"/>
    <property type="molecule type" value="Genomic_DNA"/>
</dbReference>
<name>A0A8S1L3H3_PARPR</name>
<dbReference type="AlphaFoldDB" id="A0A8S1L3H3"/>
<gene>
    <name evidence="1" type="ORF">PPRIM_AZ9-3.1.T0250302</name>
</gene>
<sequence>MRILITNSQDKKSKQYPRLIAKDSSENQQVKFQKIEFYNKLPKQIKPSVVLKSLYKANNTIHSFQLIKVLDDFPRQRRKSDNEGLTSQKILNIDIKYPRTIIQQHQFLYRVKDLRRRAIKGRMKTKFEKSFKKIDTPSTSKFNPLNQHNSNRDSQFASMQDIKVLRTFTKDRTYYQRPLVQKDSDLISDSPSEPSIQLQQTRKHIIFTPKQKQYVLLQLNKYKHKPFEQIKRDSIIKYLSETKETQINTVPQTAPLIQHRLQPYFSTHKKVNLKKSSYISSSQRVKTVL</sequence>
<reference evidence="1" key="1">
    <citation type="submission" date="2021-01" db="EMBL/GenBank/DDBJ databases">
        <authorList>
            <consortium name="Genoscope - CEA"/>
            <person name="William W."/>
        </authorList>
    </citation>
    <scope>NUCLEOTIDE SEQUENCE</scope>
</reference>
<dbReference type="Proteomes" id="UP000688137">
    <property type="component" value="Unassembled WGS sequence"/>
</dbReference>
<organism evidence="1 2">
    <name type="scientific">Paramecium primaurelia</name>
    <dbReference type="NCBI Taxonomy" id="5886"/>
    <lineage>
        <taxon>Eukaryota</taxon>
        <taxon>Sar</taxon>
        <taxon>Alveolata</taxon>
        <taxon>Ciliophora</taxon>
        <taxon>Intramacronucleata</taxon>
        <taxon>Oligohymenophorea</taxon>
        <taxon>Peniculida</taxon>
        <taxon>Parameciidae</taxon>
        <taxon>Paramecium</taxon>
    </lineage>
</organism>
<proteinExistence type="predicted"/>
<dbReference type="OMA" id="PYFSTHK"/>
<evidence type="ECO:0000313" key="1">
    <source>
        <dbReference type="EMBL" id="CAD8057174.1"/>
    </source>
</evidence>
<comment type="caution">
    <text evidence="1">The sequence shown here is derived from an EMBL/GenBank/DDBJ whole genome shotgun (WGS) entry which is preliminary data.</text>
</comment>